<comment type="caution">
    <text evidence="2">The sequence shown here is derived from an EMBL/GenBank/DDBJ whole genome shotgun (WGS) entry which is preliminary data.</text>
</comment>
<sequence>MIRGLAHSRVDFAREHAEAVILPAEPASGRVPPPESVQHGGSIPSRFHAWRQVIRFRTSGSSRDRRVRLAGLLAGHGGEAGADQQAVGAEQVDEVAQRKSLRSSASTSTAPMAIRP</sequence>
<organism evidence="2 3">
    <name type="scientific">Pseudonocardia zijingensis</name>
    <dbReference type="NCBI Taxonomy" id="153376"/>
    <lineage>
        <taxon>Bacteria</taxon>
        <taxon>Bacillati</taxon>
        <taxon>Actinomycetota</taxon>
        <taxon>Actinomycetes</taxon>
        <taxon>Pseudonocardiales</taxon>
        <taxon>Pseudonocardiaceae</taxon>
        <taxon>Pseudonocardia</taxon>
    </lineage>
</organism>
<accession>A0ABP3YRN1</accession>
<evidence type="ECO:0000313" key="3">
    <source>
        <dbReference type="Proteomes" id="UP001499967"/>
    </source>
</evidence>
<keyword evidence="3" id="KW-1185">Reference proteome</keyword>
<feature type="region of interest" description="Disordered" evidence="1">
    <location>
        <begin position="77"/>
        <end position="116"/>
    </location>
</feature>
<reference evidence="3" key="1">
    <citation type="journal article" date="2019" name="Int. J. Syst. Evol. Microbiol.">
        <title>The Global Catalogue of Microorganisms (GCM) 10K type strain sequencing project: providing services to taxonomists for standard genome sequencing and annotation.</title>
        <authorList>
            <consortium name="The Broad Institute Genomics Platform"/>
            <consortium name="The Broad Institute Genome Sequencing Center for Infectious Disease"/>
            <person name="Wu L."/>
            <person name="Ma J."/>
        </authorList>
    </citation>
    <scope>NUCLEOTIDE SEQUENCE [LARGE SCALE GENOMIC DNA]</scope>
    <source>
        <strain evidence="3">JCM 11117</strain>
    </source>
</reference>
<proteinExistence type="predicted"/>
<gene>
    <name evidence="2" type="ORF">GCM10009559_61170</name>
</gene>
<dbReference type="EMBL" id="BAAAHP010000196">
    <property type="protein sequence ID" value="GAA0898520.1"/>
    <property type="molecule type" value="Genomic_DNA"/>
</dbReference>
<name>A0ABP3YRN1_9PSEU</name>
<protein>
    <submittedName>
        <fullName evidence="2">Uncharacterized protein</fullName>
    </submittedName>
</protein>
<feature type="region of interest" description="Disordered" evidence="1">
    <location>
        <begin position="23"/>
        <end position="44"/>
    </location>
</feature>
<evidence type="ECO:0000313" key="2">
    <source>
        <dbReference type="EMBL" id="GAA0898520.1"/>
    </source>
</evidence>
<evidence type="ECO:0000256" key="1">
    <source>
        <dbReference type="SAM" id="MobiDB-lite"/>
    </source>
</evidence>
<dbReference type="Proteomes" id="UP001499967">
    <property type="component" value="Unassembled WGS sequence"/>
</dbReference>